<name>A0A4R5BK28_9ACTN</name>
<dbReference type="OrthoDB" id="3541995at2"/>
<dbReference type="InterPro" id="IPR006311">
    <property type="entry name" value="TAT_signal"/>
</dbReference>
<evidence type="ECO:0008006" key="4">
    <source>
        <dbReference type="Google" id="ProtNLM"/>
    </source>
</evidence>
<dbReference type="Proteomes" id="UP000295578">
    <property type="component" value="Unassembled WGS sequence"/>
</dbReference>
<feature type="chain" id="PRO_5020968101" description="Lactococcin 972 family bacteriocin" evidence="1">
    <location>
        <begin position="36"/>
        <end position="111"/>
    </location>
</feature>
<proteinExistence type="predicted"/>
<keyword evidence="3" id="KW-1185">Reference proteome</keyword>
<comment type="caution">
    <text evidence="2">The sequence shown here is derived from an EMBL/GenBank/DDBJ whole genome shotgun (WGS) entry which is preliminary data.</text>
</comment>
<accession>A0A4R5BK28</accession>
<keyword evidence="1" id="KW-0732">Signal</keyword>
<protein>
    <recommendedName>
        <fullName evidence="4">Lactococcin 972 family bacteriocin</fullName>
    </recommendedName>
</protein>
<dbReference type="RefSeq" id="WP_132195685.1">
    <property type="nucleotide sequence ID" value="NZ_SMKY01000026.1"/>
</dbReference>
<organism evidence="2 3">
    <name type="scientific">Actinomadura darangshiensis</name>
    <dbReference type="NCBI Taxonomy" id="705336"/>
    <lineage>
        <taxon>Bacteria</taxon>
        <taxon>Bacillati</taxon>
        <taxon>Actinomycetota</taxon>
        <taxon>Actinomycetes</taxon>
        <taxon>Streptosporangiales</taxon>
        <taxon>Thermomonosporaceae</taxon>
        <taxon>Actinomadura</taxon>
    </lineage>
</organism>
<evidence type="ECO:0000313" key="2">
    <source>
        <dbReference type="EMBL" id="TDD87011.1"/>
    </source>
</evidence>
<evidence type="ECO:0000256" key="1">
    <source>
        <dbReference type="SAM" id="SignalP"/>
    </source>
</evidence>
<reference evidence="2 3" key="1">
    <citation type="submission" date="2019-03" db="EMBL/GenBank/DDBJ databases">
        <title>Draft genome sequences of novel Actinobacteria.</title>
        <authorList>
            <person name="Sahin N."/>
            <person name="Ay H."/>
            <person name="Saygin H."/>
        </authorList>
    </citation>
    <scope>NUCLEOTIDE SEQUENCE [LARGE SCALE GENOMIC DNA]</scope>
    <source>
        <strain evidence="2 3">DSM 45941</strain>
    </source>
</reference>
<sequence>MRSQKAGRRTRIAVVAAAIATAALGAGIGAAPAQASTHRGVNGCFAWSYGDGNTSVTTYWHNRCSTKHKLKIKYSLSWTTRTYTAVVKGNAKGHKKLQTATIVSIYDGGRA</sequence>
<feature type="signal peptide" evidence="1">
    <location>
        <begin position="1"/>
        <end position="35"/>
    </location>
</feature>
<gene>
    <name evidence="2" type="ORF">E1293_08670</name>
</gene>
<dbReference type="EMBL" id="SMKY01000026">
    <property type="protein sequence ID" value="TDD87011.1"/>
    <property type="molecule type" value="Genomic_DNA"/>
</dbReference>
<evidence type="ECO:0000313" key="3">
    <source>
        <dbReference type="Proteomes" id="UP000295578"/>
    </source>
</evidence>
<dbReference type="PROSITE" id="PS51318">
    <property type="entry name" value="TAT"/>
    <property type="match status" value="1"/>
</dbReference>
<dbReference type="AlphaFoldDB" id="A0A4R5BK28"/>